<dbReference type="EMBL" id="RHJS01000002">
    <property type="protein sequence ID" value="RRK32548.1"/>
    <property type="molecule type" value="Genomic_DNA"/>
</dbReference>
<evidence type="ECO:0000313" key="3">
    <source>
        <dbReference type="Proteomes" id="UP000274920"/>
    </source>
</evidence>
<dbReference type="Proteomes" id="UP000274920">
    <property type="component" value="Unassembled WGS sequence"/>
</dbReference>
<evidence type="ECO:0000256" key="1">
    <source>
        <dbReference type="SAM" id="Phobius"/>
    </source>
</evidence>
<reference evidence="2" key="1">
    <citation type="submission" date="2018-10" db="EMBL/GenBank/DDBJ databases">
        <title>Schaedlerella arabinophila gen. nov. sp. nov., isolated from the mouse intestinal tract and comparative analysis with the genome of the closely related altered Schaedler flora strain ASF502.</title>
        <authorList>
            <person name="Miyake S."/>
            <person name="Soh M."/>
            <person name="Seedorf H."/>
        </authorList>
    </citation>
    <scope>NUCLEOTIDE SEQUENCE [LARGE SCALE GENOMIC DNA]</scope>
    <source>
        <strain evidence="2">DSM 106076</strain>
    </source>
</reference>
<dbReference type="PANTHER" id="PTHR37305">
    <property type="entry name" value="INTEGRAL MEMBRANE PROTEIN-RELATED"/>
    <property type="match status" value="1"/>
</dbReference>
<feature type="transmembrane region" description="Helical" evidence="1">
    <location>
        <begin position="21"/>
        <end position="39"/>
    </location>
</feature>
<gene>
    <name evidence="2" type="ORF">EBB54_15180</name>
</gene>
<keyword evidence="1" id="KW-1133">Transmembrane helix</keyword>
<dbReference type="PANTHER" id="PTHR37305:SF1">
    <property type="entry name" value="MEMBRANE PROTEIN"/>
    <property type="match status" value="1"/>
</dbReference>
<dbReference type="AlphaFoldDB" id="A0A3R8L0S9"/>
<dbReference type="RefSeq" id="WP_125128007.1">
    <property type="nucleotide sequence ID" value="NZ_RHJS01000002.1"/>
</dbReference>
<comment type="caution">
    <text evidence="2">The sequence shown here is derived from an EMBL/GenBank/DDBJ whole genome shotgun (WGS) entry which is preliminary data.</text>
</comment>
<feature type="transmembrane region" description="Helical" evidence="1">
    <location>
        <begin position="181"/>
        <end position="201"/>
    </location>
</feature>
<dbReference type="Pfam" id="PF12679">
    <property type="entry name" value="ABC2_membrane_2"/>
    <property type="match status" value="1"/>
</dbReference>
<feature type="transmembrane region" description="Helical" evidence="1">
    <location>
        <begin position="149"/>
        <end position="174"/>
    </location>
</feature>
<accession>A0A3R8L0S9</accession>
<keyword evidence="1" id="KW-0472">Membrane</keyword>
<feature type="transmembrane region" description="Helical" evidence="1">
    <location>
        <begin position="109"/>
        <end position="129"/>
    </location>
</feature>
<dbReference type="GO" id="GO:0005886">
    <property type="term" value="C:plasma membrane"/>
    <property type="evidence" value="ECO:0007669"/>
    <property type="project" value="UniProtKB-SubCell"/>
</dbReference>
<feature type="transmembrane region" description="Helical" evidence="1">
    <location>
        <begin position="68"/>
        <end position="88"/>
    </location>
</feature>
<evidence type="ECO:0000313" key="2">
    <source>
        <dbReference type="EMBL" id="RRK32548.1"/>
    </source>
</evidence>
<organism evidence="2 3">
    <name type="scientific">Schaedlerella arabinosiphila</name>
    <dbReference type="NCBI Taxonomy" id="2044587"/>
    <lineage>
        <taxon>Bacteria</taxon>
        <taxon>Bacillati</taxon>
        <taxon>Bacillota</taxon>
        <taxon>Clostridia</taxon>
        <taxon>Lachnospirales</taxon>
        <taxon>Lachnospiraceae</taxon>
        <taxon>Schaedlerella</taxon>
    </lineage>
</organism>
<protein>
    <submittedName>
        <fullName evidence="2">ABC transporter permease</fullName>
    </submittedName>
</protein>
<proteinExistence type="predicted"/>
<dbReference type="GO" id="GO:0140359">
    <property type="term" value="F:ABC-type transporter activity"/>
    <property type="evidence" value="ECO:0007669"/>
    <property type="project" value="InterPro"/>
</dbReference>
<keyword evidence="1" id="KW-0812">Transmembrane</keyword>
<feature type="transmembrane region" description="Helical" evidence="1">
    <location>
        <begin position="225"/>
        <end position="247"/>
    </location>
</feature>
<name>A0A3R8L0S9_9FIRM</name>
<keyword evidence="3" id="KW-1185">Reference proteome</keyword>
<sequence length="252" mass="27698">MSGYIAFIKKEFTENMKNYRFLILFAVFLIFGIMSAFLAKFTPEILSALAADMEMTSEPVALDAWKQFYKNISGVGFSAFIILFGSCLSNEYSKGTLVLMVTKGLSRKAVILAKYTAAAALMTISYWIGYAAAYGYTALLWNDNHLSNVAFAAVSLWIVGFLYLSILMIGCVIFRQTFTSILFTGGIVAIISLLGMIEPIAKFNPFILTSKNIDLISGEAVPSEFMIPAVISIALSILGVLTAIRLFNKKQL</sequence>